<dbReference type="Proteomes" id="UP000292235">
    <property type="component" value="Chromosome"/>
</dbReference>
<dbReference type="InterPro" id="IPR011047">
    <property type="entry name" value="Quinoprotein_ADH-like_sf"/>
</dbReference>
<accession>A0A4P6PZY6</accession>
<feature type="compositionally biased region" description="Gly residues" evidence="1">
    <location>
        <begin position="326"/>
        <end position="337"/>
    </location>
</feature>
<dbReference type="EMBL" id="CP036455">
    <property type="protein sequence ID" value="QBI52109.1"/>
    <property type="molecule type" value="Genomic_DNA"/>
</dbReference>
<feature type="compositionally biased region" description="Acidic residues" evidence="1">
    <location>
        <begin position="300"/>
        <end position="311"/>
    </location>
</feature>
<gene>
    <name evidence="3" type="ORF">EKD16_01460</name>
</gene>
<evidence type="ECO:0000256" key="1">
    <source>
        <dbReference type="SAM" id="MobiDB-lite"/>
    </source>
</evidence>
<feature type="signal peptide" evidence="2">
    <location>
        <begin position="1"/>
        <end position="25"/>
    </location>
</feature>
<evidence type="ECO:0000313" key="4">
    <source>
        <dbReference type="Proteomes" id="UP000292235"/>
    </source>
</evidence>
<feature type="region of interest" description="Disordered" evidence="1">
    <location>
        <begin position="190"/>
        <end position="237"/>
    </location>
</feature>
<dbReference type="SUPFAM" id="SSF50998">
    <property type="entry name" value="Quinoprotein alcohol dehydrogenase-like"/>
    <property type="match status" value="1"/>
</dbReference>
<feature type="region of interest" description="Disordered" evidence="1">
    <location>
        <begin position="300"/>
        <end position="357"/>
    </location>
</feature>
<proteinExistence type="predicted"/>
<dbReference type="KEGG" id="strr:EKD16_01460"/>
<feature type="region of interest" description="Disordered" evidence="1">
    <location>
        <begin position="24"/>
        <end position="53"/>
    </location>
</feature>
<dbReference type="OrthoDB" id="3418476at2"/>
<feature type="compositionally biased region" description="Low complexity" evidence="1">
    <location>
        <begin position="201"/>
        <end position="225"/>
    </location>
</feature>
<evidence type="ECO:0000256" key="2">
    <source>
        <dbReference type="SAM" id="SignalP"/>
    </source>
</evidence>
<dbReference type="AlphaFoldDB" id="A0A4P6PZY6"/>
<evidence type="ECO:0000313" key="3">
    <source>
        <dbReference type="EMBL" id="QBI52109.1"/>
    </source>
</evidence>
<dbReference type="InterPro" id="IPR015943">
    <property type="entry name" value="WD40/YVTN_repeat-like_dom_sf"/>
</dbReference>
<protein>
    <submittedName>
        <fullName evidence="3">Uncharacterized protein</fullName>
    </submittedName>
</protein>
<dbReference type="Gene3D" id="2.130.10.10">
    <property type="entry name" value="YVTN repeat-like/Quinoprotein amine dehydrogenase"/>
    <property type="match status" value="1"/>
</dbReference>
<sequence length="530" mass="54312" precursor="true">MRTWRRKPLAAAAGAALLVAGAACTADDEPDRPEESPRPLPTAFGGELPPGIGAEPLRHLHGPGGEGPGILDDEMGVRISSVGESFLISSNSEERHLLLGAADGETLWRGERHIRRFGADADGSQVLVVDGADGGTEVIGDDGETVWRGSSPRETFLGGAVVRRPADWSPDDPYGDYTVLAPGGEELWDYTFEAPDDDTPGADATAGPGASPSAEPSDGAPADPDTTPDPDRGGVPVAARDGVLLLDDGAGLLQARGIGPDSTGELLWSFAGDDPDLAGGTDVQRPRAEVVGTYDVPVEEAAEPGGADDDSPAAGSPSRTSSPSPGAGGVAEDGGGQETEASTEASPGPGDGADTAEPTRPAVLVRWSVPEEPSVLSLHDLHTGELLWSFAEPGANPGGDEFAPPPLPGALYEPATGTLLLPQATGEVSLIAVDLAAGEVRWAFEDEFEHTISPALAIQGYIYGDTRGADDTTAQIVLDAEDKDVAAEGLGAYVEAATRQGYSIVVSDRQRFVFPPADGAGTDEETSPTG</sequence>
<dbReference type="PROSITE" id="PS51257">
    <property type="entry name" value="PROKAR_LIPOPROTEIN"/>
    <property type="match status" value="1"/>
</dbReference>
<feature type="compositionally biased region" description="Low complexity" evidence="1">
    <location>
        <begin position="312"/>
        <end position="325"/>
    </location>
</feature>
<keyword evidence="4" id="KW-1185">Reference proteome</keyword>
<keyword evidence="2" id="KW-0732">Signal</keyword>
<name>A0A4P6PZY6_9ACTN</name>
<organism evidence="3 4">
    <name type="scientific">Streptomonospora litoralis</name>
    <dbReference type="NCBI Taxonomy" id="2498135"/>
    <lineage>
        <taxon>Bacteria</taxon>
        <taxon>Bacillati</taxon>
        <taxon>Actinomycetota</taxon>
        <taxon>Actinomycetes</taxon>
        <taxon>Streptosporangiales</taxon>
        <taxon>Nocardiopsidaceae</taxon>
        <taxon>Streptomonospora</taxon>
    </lineage>
</organism>
<feature type="chain" id="PRO_5039692131" evidence="2">
    <location>
        <begin position="26"/>
        <end position="530"/>
    </location>
</feature>
<dbReference type="RefSeq" id="WP_131096712.1">
    <property type="nucleotide sequence ID" value="NZ_CP036455.1"/>
</dbReference>
<reference evidence="3 4" key="1">
    <citation type="submission" date="2019-02" db="EMBL/GenBank/DDBJ databases">
        <authorList>
            <person name="Khodamoradi S."/>
            <person name="Hahnke R.L."/>
            <person name="Kaempfer P."/>
            <person name="Schumann P."/>
            <person name="Rohde M."/>
            <person name="Steinert M."/>
            <person name="Luzhetskyy A."/>
            <person name="Wink J."/>
            <person name="Ruckert C."/>
        </authorList>
    </citation>
    <scope>NUCLEOTIDE SEQUENCE [LARGE SCALE GENOMIC DNA]</scope>
    <source>
        <strain evidence="3 4">M2</strain>
    </source>
</reference>